<dbReference type="EMBL" id="BMSA01000025">
    <property type="protein sequence ID" value="GGT79944.1"/>
    <property type="molecule type" value="Genomic_DNA"/>
</dbReference>
<dbReference type="RefSeq" id="WP_189716253.1">
    <property type="nucleotide sequence ID" value="NZ_BMSA01000025.1"/>
</dbReference>
<feature type="chain" id="PRO_5039029954" description="Lipoprotein" evidence="1">
    <location>
        <begin position="22"/>
        <end position="164"/>
    </location>
</feature>
<evidence type="ECO:0000313" key="3">
    <source>
        <dbReference type="Proteomes" id="UP000646776"/>
    </source>
</evidence>
<dbReference type="PROSITE" id="PS51257">
    <property type="entry name" value="PROKAR_LIPOPROTEIN"/>
    <property type="match status" value="1"/>
</dbReference>
<organism evidence="2 3">
    <name type="scientific">Streptomyces phaeofaciens</name>
    <dbReference type="NCBI Taxonomy" id="68254"/>
    <lineage>
        <taxon>Bacteria</taxon>
        <taxon>Bacillati</taxon>
        <taxon>Actinomycetota</taxon>
        <taxon>Actinomycetes</taxon>
        <taxon>Kitasatosporales</taxon>
        <taxon>Streptomycetaceae</taxon>
        <taxon>Streptomyces</taxon>
    </lineage>
</organism>
<gene>
    <name evidence="2" type="ORF">GCM10010226_67920</name>
</gene>
<comment type="caution">
    <text evidence="2">The sequence shown here is derived from an EMBL/GenBank/DDBJ whole genome shotgun (WGS) entry which is preliminary data.</text>
</comment>
<protein>
    <recommendedName>
        <fullName evidence="4">Lipoprotein</fullName>
    </recommendedName>
</protein>
<keyword evidence="1" id="KW-0732">Signal</keyword>
<evidence type="ECO:0008006" key="4">
    <source>
        <dbReference type="Google" id="ProtNLM"/>
    </source>
</evidence>
<evidence type="ECO:0000256" key="1">
    <source>
        <dbReference type="SAM" id="SignalP"/>
    </source>
</evidence>
<keyword evidence="3" id="KW-1185">Reference proteome</keyword>
<name>A0A918HND0_9ACTN</name>
<feature type="signal peptide" evidence="1">
    <location>
        <begin position="1"/>
        <end position="21"/>
    </location>
</feature>
<proteinExistence type="predicted"/>
<dbReference type="Proteomes" id="UP000646776">
    <property type="component" value="Unassembled WGS sequence"/>
</dbReference>
<reference evidence="2" key="1">
    <citation type="journal article" date="2014" name="Int. J. Syst. Evol. Microbiol.">
        <title>Complete genome sequence of Corynebacterium casei LMG S-19264T (=DSM 44701T), isolated from a smear-ripened cheese.</title>
        <authorList>
            <consortium name="US DOE Joint Genome Institute (JGI-PGF)"/>
            <person name="Walter F."/>
            <person name="Albersmeier A."/>
            <person name="Kalinowski J."/>
            <person name="Ruckert C."/>
        </authorList>
    </citation>
    <scope>NUCLEOTIDE SEQUENCE</scope>
    <source>
        <strain evidence="2">JCM 4125</strain>
    </source>
</reference>
<evidence type="ECO:0000313" key="2">
    <source>
        <dbReference type="EMBL" id="GGT79944.1"/>
    </source>
</evidence>
<reference evidence="2" key="2">
    <citation type="submission" date="2020-09" db="EMBL/GenBank/DDBJ databases">
        <authorList>
            <person name="Sun Q."/>
            <person name="Ohkuma M."/>
        </authorList>
    </citation>
    <scope>NUCLEOTIDE SEQUENCE</scope>
    <source>
        <strain evidence="2">JCM 4125</strain>
    </source>
</reference>
<accession>A0A918HND0</accession>
<dbReference type="AlphaFoldDB" id="A0A918HND0"/>
<sequence>MSLSKPALALVTAIAVIAVTAGCHTQAPDPPDFGYARGPEGGLVVAYPICPGYTVSGAEIYADDDDFTTLWKAHGARSAETEQGLFEVGGDAGFAEEEQPLRGELPDGFYVAVVEKTGGTEEDGRDGWIDLSRLKGARLGKGEFMTYTGKVMTRADVNAQLSCS</sequence>